<dbReference type="Proteomes" id="UP001501570">
    <property type="component" value="Unassembled WGS sequence"/>
</dbReference>
<comment type="caution">
    <text evidence="2">The sequence shown here is derived from an EMBL/GenBank/DDBJ whole genome shotgun (WGS) entry which is preliminary data.</text>
</comment>
<sequence>MGMEITTYTGTGTDTATKTDEALTHQEPGEGRRTSHGPDSGTLDLMRIDRRFGTVVREGPWIVSRRIEVRLTAGNVRLDFTEAVIDVDTVHLDVDLGLGSELTLVVQPGIKVVAEDLDARLGDFDLRAQSDGATPTFLRVEVSGRLHGGGDLVVRRPRRNFDQWMRPNRAS</sequence>
<feature type="compositionally biased region" description="Basic and acidic residues" evidence="1">
    <location>
        <begin position="17"/>
        <end position="33"/>
    </location>
</feature>
<feature type="compositionally biased region" description="Low complexity" evidence="1">
    <location>
        <begin position="1"/>
        <end position="16"/>
    </location>
</feature>
<keyword evidence="3" id="KW-1185">Reference proteome</keyword>
<evidence type="ECO:0000256" key="1">
    <source>
        <dbReference type="SAM" id="MobiDB-lite"/>
    </source>
</evidence>
<protein>
    <recommendedName>
        <fullName evidence="4">Cell wall-active antibiotics response LiaF-like C-terminal domain-containing protein</fullName>
    </recommendedName>
</protein>
<dbReference type="EMBL" id="BAABJQ010000008">
    <property type="protein sequence ID" value="GAA5186843.1"/>
    <property type="molecule type" value="Genomic_DNA"/>
</dbReference>
<feature type="region of interest" description="Disordered" evidence="1">
    <location>
        <begin position="1"/>
        <end position="42"/>
    </location>
</feature>
<name>A0ABP9RV69_9ACTN</name>
<accession>A0ABP9RV69</accession>
<evidence type="ECO:0008006" key="4">
    <source>
        <dbReference type="Google" id="ProtNLM"/>
    </source>
</evidence>
<proteinExistence type="predicted"/>
<evidence type="ECO:0000313" key="3">
    <source>
        <dbReference type="Proteomes" id="UP001501570"/>
    </source>
</evidence>
<gene>
    <name evidence="2" type="ORF">GCM10023322_33940</name>
</gene>
<evidence type="ECO:0000313" key="2">
    <source>
        <dbReference type="EMBL" id="GAA5186843.1"/>
    </source>
</evidence>
<reference evidence="3" key="1">
    <citation type="journal article" date="2019" name="Int. J. Syst. Evol. Microbiol.">
        <title>The Global Catalogue of Microorganisms (GCM) 10K type strain sequencing project: providing services to taxonomists for standard genome sequencing and annotation.</title>
        <authorList>
            <consortium name="The Broad Institute Genomics Platform"/>
            <consortium name="The Broad Institute Genome Sequencing Center for Infectious Disease"/>
            <person name="Wu L."/>
            <person name="Ma J."/>
        </authorList>
    </citation>
    <scope>NUCLEOTIDE SEQUENCE [LARGE SCALE GENOMIC DNA]</scope>
    <source>
        <strain evidence="3">JCM 18304</strain>
    </source>
</reference>
<organism evidence="2 3">
    <name type="scientific">Rugosimonospora acidiphila</name>
    <dbReference type="NCBI Taxonomy" id="556531"/>
    <lineage>
        <taxon>Bacteria</taxon>
        <taxon>Bacillati</taxon>
        <taxon>Actinomycetota</taxon>
        <taxon>Actinomycetes</taxon>
        <taxon>Micromonosporales</taxon>
        <taxon>Micromonosporaceae</taxon>
        <taxon>Rugosimonospora</taxon>
    </lineage>
</organism>